<gene>
    <name evidence="1" type="ORF">SK128_023419</name>
</gene>
<organism evidence="1 2">
    <name type="scientific">Halocaridina rubra</name>
    <name type="common">Hawaiian red shrimp</name>
    <dbReference type="NCBI Taxonomy" id="373956"/>
    <lineage>
        <taxon>Eukaryota</taxon>
        <taxon>Metazoa</taxon>
        <taxon>Ecdysozoa</taxon>
        <taxon>Arthropoda</taxon>
        <taxon>Crustacea</taxon>
        <taxon>Multicrustacea</taxon>
        <taxon>Malacostraca</taxon>
        <taxon>Eumalacostraca</taxon>
        <taxon>Eucarida</taxon>
        <taxon>Decapoda</taxon>
        <taxon>Pleocyemata</taxon>
        <taxon>Caridea</taxon>
        <taxon>Atyoidea</taxon>
        <taxon>Atyidae</taxon>
        <taxon>Halocaridina</taxon>
    </lineage>
</organism>
<reference evidence="1 2" key="1">
    <citation type="submission" date="2023-11" db="EMBL/GenBank/DDBJ databases">
        <title>Halocaridina rubra genome assembly.</title>
        <authorList>
            <person name="Smith C."/>
        </authorList>
    </citation>
    <scope>NUCLEOTIDE SEQUENCE [LARGE SCALE GENOMIC DNA]</scope>
    <source>
        <strain evidence="1">EP-1</strain>
        <tissue evidence="1">Whole</tissue>
    </source>
</reference>
<name>A0AAN8WN00_HALRR</name>
<sequence length="82" mass="9319">LCPVMLLNEECHYWWKEMLRVAAIGYACTVTTPHSMGGVSLAPPHDLLTHRPLRMRRDCTLVNDSKSEVGWGMAWQQARHSA</sequence>
<dbReference type="EMBL" id="JAXCGZ010017516">
    <property type="protein sequence ID" value="KAK7067997.1"/>
    <property type="molecule type" value="Genomic_DNA"/>
</dbReference>
<comment type="caution">
    <text evidence="1">The sequence shown here is derived from an EMBL/GenBank/DDBJ whole genome shotgun (WGS) entry which is preliminary data.</text>
</comment>
<proteinExistence type="predicted"/>
<dbReference type="Proteomes" id="UP001381693">
    <property type="component" value="Unassembled WGS sequence"/>
</dbReference>
<protein>
    <submittedName>
        <fullName evidence="1">Uncharacterized protein</fullName>
    </submittedName>
</protein>
<evidence type="ECO:0000313" key="2">
    <source>
        <dbReference type="Proteomes" id="UP001381693"/>
    </source>
</evidence>
<dbReference type="AlphaFoldDB" id="A0AAN8WN00"/>
<feature type="non-terminal residue" evidence="1">
    <location>
        <position position="1"/>
    </location>
</feature>
<evidence type="ECO:0000313" key="1">
    <source>
        <dbReference type="EMBL" id="KAK7067997.1"/>
    </source>
</evidence>
<accession>A0AAN8WN00</accession>
<keyword evidence="2" id="KW-1185">Reference proteome</keyword>